<sequence length="630" mass="68582">MITAMRRLAGTWFAKLLFVLLILSFAVWGIEDMLRNIGRDTAVARVGDDAIEVEEAQEAARRELQRIQRQLQGRMEMDARIRRAVAEQALEGLVLDRVLRQEQARMRIAVPDDVVRDYIFQIPGFAGLDGRFSREVFNNFLRSNEMTEARFLDLLRTDLGRQQLAGAVRAGAAAPEALGLRMLAWALERRTAMLVELPFAEAPEPEPPTEAQLVRYHENNARLFSTPEYRDVALATLNAARLMGEIEVSERDIEDGYAANRARYETPEKREVFQAVMQDEAAAQAIATAWRQAADFAAIEQAAQAAGGMATALGLSSRADLPLPALADAAFALTPGDVSAPVRTPFGWHVLRVGTVEAGAQRSLDEVRDELRAEIQAERAADLAFERVNRVEDALAGGASLAEAARRYSLGYVEARLDATGRAPDGTEVALPVAATVRPAVLRAIFAAERGAPPRLQEGEWGFIAMDVREITPPALRPLDTVREQVVAGFLADARRRWQEERAAALLAATRAGQTLAAAAEAAGIKAEELGPFPREPGGGNPMPRDLLAPVFELAPNATTMVERAQSFAVMQLLSVTPADLSGAGAALTALRSEAAQAMAEDFETQYQAALRARANVRINPRLIDQIAGN</sequence>
<dbReference type="Pfam" id="PF13624">
    <property type="entry name" value="SurA_N_3"/>
    <property type="match status" value="1"/>
</dbReference>
<keyword evidence="14" id="KW-0413">Isomerase</keyword>
<keyword evidence="4" id="KW-0997">Cell inner membrane</keyword>
<dbReference type="Proteomes" id="UP001305521">
    <property type="component" value="Chromosome"/>
</dbReference>
<evidence type="ECO:0000256" key="2">
    <source>
        <dbReference type="ARBA" id="ARBA00018370"/>
    </source>
</evidence>
<organism evidence="17 18">
    <name type="scientific">Sediminicoccus rosea</name>
    <dbReference type="NCBI Taxonomy" id="1225128"/>
    <lineage>
        <taxon>Bacteria</taxon>
        <taxon>Pseudomonadati</taxon>
        <taxon>Pseudomonadota</taxon>
        <taxon>Alphaproteobacteria</taxon>
        <taxon>Acetobacterales</taxon>
        <taxon>Roseomonadaceae</taxon>
        <taxon>Sediminicoccus</taxon>
    </lineage>
</organism>
<evidence type="ECO:0000256" key="11">
    <source>
        <dbReference type="ARBA" id="ARBA00038408"/>
    </source>
</evidence>
<dbReference type="RefSeq" id="WP_318651485.1">
    <property type="nucleotide sequence ID" value="NZ_CP137852.1"/>
</dbReference>
<feature type="transmembrane region" description="Helical" evidence="15">
    <location>
        <begin position="12"/>
        <end position="30"/>
    </location>
</feature>
<accession>A0ABZ0PQI4</accession>
<evidence type="ECO:0000256" key="1">
    <source>
        <dbReference type="ARBA" id="ARBA00004382"/>
    </source>
</evidence>
<dbReference type="PANTHER" id="PTHR47529">
    <property type="entry name" value="PEPTIDYL-PROLYL CIS-TRANS ISOMERASE D"/>
    <property type="match status" value="1"/>
</dbReference>
<reference evidence="17 18" key="1">
    <citation type="submission" date="2023-11" db="EMBL/GenBank/DDBJ databases">
        <title>Arctic aerobic anoxygenic photoheterotroph Sediminicoccus rosea KRV36 adapts its photosynthesis to long days of polar summer.</title>
        <authorList>
            <person name="Tomasch J."/>
            <person name="Kopejtka K."/>
            <person name="Bily T."/>
            <person name="Gardiner A.T."/>
            <person name="Gardian Z."/>
            <person name="Shivaramu S."/>
            <person name="Koblizek M."/>
            <person name="Engelhardt F."/>
            <person name="Kaftan D."/>
        </authorList>
    </citation>
    <scope>NUCLEOTIDE SEQUENCE [LARGE SCALE GENOMIC DNA]</scope>
    <source>
        <strain evidence="17 18">R-30</strain>
    </source>
</reference>
<dbReference type="Pfam" id="PF13145">
    <property type="entry name" value="Rotamase_2"/>
    <property type="match status" value="1"/>
</dbReference>
<evidence type="ECO:0000256" key="14">
    <source>
        <dbReference type="PROSITE-ProRule" id="PRU00278"/>
    </source>
</evidence>
<dbReference type="EMBL" id="CP137852">
    <property type="protein sequence ID" value="WPB87533.1"/>
    <property type="molecule type" value="Genomic_DNA"/>
</dbReference>
<dbReference type="InterPro" id="IPR027304">
    <property type="entry name" value="Trigger_fact/SurA_dom_sf"/>
</dbReference>
<evidence type="ECO:0000256" key="6">
    <source>
        <dbReference type="ARBA" id="ARBA00022989"/>
    </source>
</evidence>
<name>A0ABZ0PQI4_9PROT</name>
<evidence type="ECO:0000313" key="18">
    <source>
        <dbReference type="Proteomes" id="UP001305521"/>
    </source>
</evidence>
<keyword evidence="8" id="KW-0143">Chaperone</keyword>
<evidence type="ECO:0000256" key="7">
    <source>
        <dbReference type="ARBA" id="ARBA00023136"/>
    </source>
</evidence>
<proteinExistence type="inferred from homology"/>
<comment type="subcellular location">
    <subcellularLocation>
        <location evidence="1">Cell inner membrane</location>
        <topology evidence="1">Single-pass type II membrane protein</topology>
        <orientation evidence="1">Periplasmic side</orientation>
    </subcellularLocation>
</comment>
<dbReference type="Gene3D" id="3.10.50.40">
    <property type="match status" value="1"/>
</dbReference>
<evidence type="ECO:0000256" key="8">
    <source>
        <dbReference type="ARBA" id="ARBA00023186"/>
    </source>
</evidence>
<keyword evidence="6 15" id="KW-1133">Transmembrane helix</keyword>
<keyword evidence="5 15" id="KW-0812">Transmembrane</keyword>
<evidence type="ECO:0000256" key="12">
    <source>
        <dbReference type="ARBA" id="ARBA00040743"/>
    </source>
</evidence>
<dbReference type="Gene3D" id="1.10.4030.10">
    <property type="entry name" value="Porin chaperone SurA, peptide-binding domain"/>
    <property type="match status" value="1"/>
</dbReference>
<evidence type="ECO:0000256" key="10">
    <source>
        <dbReference type="ARBA" id="ARBA00031484"/>
    </source>
</evidence>
<evidence type="ECO:0000256" key="5">
    <source>
        <dbReference type="ARBA" id="ARBA00022692"/>
    </source>
</evidence>
<feature type="domain" description="PpiC" evidence="16">
    <location>
        <begin position="245"/>
        <end position="355"/>
    </location>
</feature>
<dbReference type="InterPro" id="IPR052029">
    <property type="entry name" value="PpiD_chaperone"/>
</dbReference>
<dbReference type="InterPro" id="IPR000297">
    <property type="entry name" value="PPIase_PpiC"/>
</dbReference>
<dbReference type="InterPro" id="IPR046357">
    <property type="entry name" value="PPIase_dom_sf"/>
</dbReference>
<evidence type="ECO:0000256" key="4">
    <source>
        <dbReference type="ARBA" id="ARBA00022519"/>
    </source>
</evidence>
<evidence type="ECO:0000313" key="17">
    <source>
        <dbReference type="EMBL" id="WPB87533.1"/>
    </source>
</evidence>
<keyword evidence="18" id="KW-1185">Reference proteome</keyword>
<keyword evidence="7 15" id="KW-0472">Membrane</keyword>
<keyword evidence="14" id="KW-0697">Rotamase</keyword>
<evidence type="ECO:0000259" key="16">
    <source>
        <dbReference type="PROSITE" id="PS50198"/>
    </source>
</evidence>
<dbReference type="SUPFAM" id="SSF54534">
    <property type="entry name" value="FKBP-like"/>
    <property type="match status" value="1"/>
</dbReference>
<protein>
    <recommendedName>
        <fullName evidence="2">Parvulin-like PPIase</fullName>
    </recommendedName>
    <alternativeName>
        <fullName evidence="9">Peptidyl-prolyl cis-trans isomerase plp</fullName>
    </alternativeName>
    <alternativeName>
        <fullName evidence="12">Periplasmic chaperone PpiD</fullName>
    </alternativeName>
    <alternativeName>
        <fullName evidence="13">Periplasmic folding chaperone</fullName>
    </alternativeName>
    <alternativeName>
        <fullName evidence="10">Rotamase plp</fullName>
    </alternativeName>
</protein>
<evidence type="ECO:0000256" key="15">
    <source>
        <dbReference type="SAM" id="Phobius"/>
    </source>
</evidence>
<evidence type="ECO:0000256" key="13">
    <source>
        <dbReference type="ARBA" id="ARBA00042775"/>
    </source>
</evidence>
<comment type="similarity">
    <text evidence="11">Belongs to the PpiD chaperone family.</text>
</comment>
<dbReference type="PANTHER" id="PTHR47529:SF1">
    <property type="entry name" value="PERIPLASMIC CHAPERONE PPID"/>
    <property type="match status" value="1"/>
</dbReference>
<evidence type="ECO:0000256" key="3">
    <source>
        <dbReference type="ARBA" id="ARBA00022475"/>
    </source>
</evidence>
<dbReference type="SUPFAM" id="SSF109998">
    <property type="entry name" value="Triger factor/SurA peptide-binding domain-like"/>
    <property type="match status" value="1"/>
</dbReference>
<keyword evidence="3" id="KW-1003">Cell membrane</keyword>
<dbReference type="PROSITE" id="PS50198">
    <property type="entry name" value="PPIC_PPIASE_2"/>
    <property type="match status" value="1"/>
</dbReference>
<gene>
    <name evidence="17" type="ORF">R9Z33_11785</name>
</gene>
<evidence type="ECO:0000256" key="9">
    <source>
        <dbReference type="ARBA" id="ARBA00030642"/>
    </source>
</evidence>